<sequence>IRGVKELPASLMNHVLSCPLWKPMFRHGLSGLPGDKKLALASPDTDKEVPAPLGDELVDFLKEFACWDPLQDSSDNRTELMRALLVTCKKQPIRNEIAAGSKVDQAVNATWAAMV</sequence>
<dbReference type="EMBL" id="JAMKFB020000005">
    <property type="protein sequence ID" value="KAL0193398.1"/>
    <property type="molecule type" value="Genomic_DNA"/>
</dbReference>
<organism evidence="1 2">
    <name type="scientific">Cirrhinus mrigala</name>
    <name type="common">Mrigala</name>
    <dbReference type="NCBI Taxonomy" id="683832"/>
    <lineage>
        <taxon>Eukaryota</taxon>
        <taxon>Metazoa</taxon>
        <taxon>Chordata</taxon>
        <taxon>Craniata</taxon>
        <taxon>Vertebrata</taxon>
        <taxon>Euteleostomi</taxon>
        <taxon>Actinopterygii</taxon>
        <taxon>Neopterygii</taxon>
        <taxon>Teleostei</taxon>
        <taxon>Ostariophysi</taxon>
        <taxon>Cypriniformes</taxon>
        <taxon>Cyprinidae</taxon>
        <taxon>Labeoninae</taxon>
        <taxon>Labeonini</taxon>
        <taxon>Cirrhinus</taxon>
    </lineage>
</organism>
<dbReference type="Proteomes" id="UP001529510">
    <property type="component" value="Unassembled WGS sequence"/>
</dbReference>
<comment type="caution">
    <text evidence="1">The sequence shown here is derived from an EMBL/GenBank/DDBJ whole genome shotgun (WGS) entry which is preliminary data.</text>
</comment>
<proteinExistence type="predicted"/>
<reference evidence="1 2" key="1">
    <citation type="submission" date="2024-05" db="EMBL/GenBank/DDBJ databases">
        <title>Genome sequencing and assembly of Indian major carp, Cirrhinus mrigala (Hamilton, 1822).</title>
        <authorList>
            <person name="Mohindra V."/>
            <person name="Chowdhury L.M."/>
            <person name="Lal K."/>
            <person name="Jena J.K."/>
        </authorList>
    </citation>
    <scope>NUCLEOTIDE SEQUENCE [LARGE SCALE GENOMIC DNA]</scope>
    <source>
        <strain evidence="1">CM1030</strain>
        <tissue evidence="1">Blood</tissue>
    </source>
</reference>
<feature type="non-terminal residue" evidence="1">
    <location>
        <position position="115"/>
    </location>
</feature>
<evidence type="ECO:0000313" key="2">
    <source>
        <dbReference type="Proteomes" id="UP001529510"/>
    </source>
</evidence>
<dbReference type="AlphaFoldDB" id="A0ABD0R680"/>
<name>A0ABD0R680_CIRMR</name>
<protein>
    <submittedName>
        <fullName evidence="1">Uncharacterized protein</fullName>
    </submittedName>
</protein>
<gene>
    <name evidence="1" type="ORF">M9458_011694</name>
</gene>
<dbReference type="PANTHER" id="PTHR22772:SF4">
    <property type="entry name" value="ZINC FINGER ZZ-TYPE AND EF-HAND DOMAIN-CONTAINING PROTEIN 1"/>
    <property type="match status" value="1"/>
</dbReference>
<dbReference type="InterPro" id="IPR040099">
    <property type="entry name" value="ZZEF1"/>
</dbReference>
<keyword evidence="2" id="KW-1185">Reference proteome</keyword>
<accession>A0ABD0R680</accession>
<dbReference type="PANTHER" id="PTHR22772">
    <property type="entry name" value="NOVEL ZZ TYPE ZINC FINGER DOMAIN CONTAINING PROTEIN"/>
    <property type="match status" value="1"/>
</dbReference>
<feature type="non-terminal residue" evidence="1">
    <location>
        <position position="1"/>
    </location>
</feature>
<evidence type="ECO:0000313" key="1">
    <source>
        <dbReference type="EMBL" id="KAL0193398.1"/>
    </source>
</evidence>